<dbReference type="EMBL" id="BCNO01000002">
    <property type="protein sequence ID" value="GAQ95443.1"/>
    <property type="molecule type" value="Genomic_DNA"/>
</dbReference>
<keyword evidence="2" id="KW-1185">Reference proteome</keyword>
<reference evidence="2" key="1">
    <citation type="submission" date="2016-01" db="EMBL/GenBank/DDBJ databases">
        <title>Draft genome sequence of Thermodesulfovibrio aggregans strain TGE-P1.</title>
        <authorList>
            <person name="Sekiguchi Y."/>
            <person name="Ohashi A."/>
            <person name="Matsuura N."/>
            <person name="Tourlousse M.D."/>
        </authorList>
    </citation>
    <scope>NUCLEOTIDE SEQUENCE [LARGE SCALE GENOMIC DNA]</scope>
    <source>
        <strain evidence="2">TGE-P1</strain>
    </source>
</reference>
<dbReference type="AlphaFoldDB" id="A0A0U9HQX5"/>
<sequence>MRKLDEILNEAFSREQRKDLIELFSLLYADDVAYAVAGGVAVAYWVIGRTATKGDIDIVIEEGHFEDIVKFLYDRDWSVTSGGGVITGGLIERFFISGKRGGIKVDVLIVKDGLFFDNWREWVKWEGVNVAVLRPMWLVQFKYDSGRDKDNEDLIQLLRVMNDEEIKKTEYMALEFFGKDAWKEIELLIKEKELQ</sequence>
<gene>
    <name evidence="1" type="ORF">TAGGR_2336</name>
</gene>
<dbReference type="SUPFAM" id="SSF81301">
    <property type="entry name" value="Nucleotidyltransferase"/>
    <property type="match status" value="1"/>
</dbReference>
<evidence type="ECO:0000313" key="2">
    <source>
        <dbReference type="Proteomes" id="UP000054976"/>
    </source>
</evidence>
<protein>
    <recommendedName>
        <fullName evidence="3">Nucleotidyltransferase family protein</fullName>
    </recommendedName>
</protein>
<comment type="caution">
    <text evidence="1">The sequence shown here is derived from an EMBL/GenBank/DDBJ whole genome shotgun (WGS) entry which is preliminary data.</text>
</comment>
<dbReference type="Gene3D" id="3.30.460.40">
    <property type="match status" value="1"/>
</dbReference>
<dbReference type="Proteomes" id="UP000054976">
    <property type="component" value="Unassembled WGS sequence"/>
</dbReference>
<organism evidence="1 2">
    <name type="scientific">Thermodesulfovibrio aggregans</name>
    <dbReference type="NCBI Taxonomy" id="86166"/>
    <lineage>
        <taxon>Bacteria</taxon>
        <taxon>Pseudomonadati</taxon>
        <taxon>Nitrospirota</taxon>
        <taxon>Thermodesulfovibrionia</taxon>
        <taxon>Thermodesulfovibrionales</taxon>
        <taxon>Thermodesulfovibrionaceae</taxon>
        <taxon>Thermodesulfovibrio</taxon>
    </lineage>
</organism>
<proteinExistence type="predicted"/>
<name>A0A0U9HQX5_9BACT</name>
<evidence type="ECO:0008006" key="3">
    <source>
        <dbReference type="Google" id="ProtNLM"/>
    </source>
</evidence>
<dbReference type="InterPro" id="IPR043519">
    <property type="entry name" value="NT_sf"/>
</dbReference>
<accession>A0A0U9HQX5</accession>
<evidence type="ECO:0000313" key="1">
    <source>
        <dbReference type="EMBL" id="GAQ95443.1"/>
    </source>
</evidence>
<dbReference type="STRING" id="86166.TAGGR_2336"/>
<dbReference type="RefSeq" id="WP_059176878.1">
    <property type="nucleotide sequence ID" value="NZ_BCNO01000002.1"/>
</dbReference>